<protein>
    <submittedName>
        <fullName evidence="3">O-antigen ligase domain-containing protein</fullName>
    </submittedName>
</protein>
<feature type="transmembrane region" description="Helical" evidence="2">
    <location>
        <begin position="64"/>
        <end position="82"/>
    </location>
</feature>
<feature type="transmembrane region" description="Helical" evidence="2">
    <location>
        <begin position="150"/>
        <end position="168"/>
    </location>
</feature>
<feature type="transmembrane region" description="Helical" evidence="2">
    <location>
        <begin position="361"/>
        <end position="391"/>
    </location>
</feature>
<feature type="transmembrane region" description="Helical" evidence="2">
    <location>
        <begin position="119"/>
        <end position="138"/>
    </location>
</feature>
<accession>A0ABY8CQQ9</accession>
<dbReference type="RefSeq" id="WP_280731726.1">
    <property type="nucleotide sequence ID" value="NZ_CP120367.1"/>
</dbReference>
<organism evidence="3 4">
    <name type="scientific">Sinorhizobium numidicum</name>
    <dbReference type="NCBI Taxonomy" id="680248"/>
    <lineage>
        <taxon>Bacteria</taxon>
        <taxon>Pseudomonadati</taxon>
        <taxon>Pseudomonadota</taxon>
        <taxon>Alphaproteobacteria</taxon>
        <taxon>Hyphomicrobiales</taxon>
        <taxon>Rhizobiaceae</taxon>
        <taxon>Sinorhizobium/Ensifer group</taxon>
        <taxon>Sinorhizobium</taxon>
    </lineage>
</organism>
<reference evidence="3 4" key="1">
    <citation type="submission" date="2023-03" db="EMBL/GenBank/DDBJ databases">
        <authorList>
            <person name="Kaur S."/>
            <person name="Espinosa-Saiz D."/>
            <person name="Velazquez E."/>
            <person name="Menendez E."/>
            <person name="diCenzo G.C."/>
        </authorList>
    </citation>
    <scope>NUCLEOTIDE SEQUENCE [LARGE SCALE GENOMIC DNA]</scope>
    <source>
        <strain evidence="3 4">LMG 27395</strain>
    </source>
</reference>
<proteinExistence type="predicted"/>
<feature type="region of interest" description="Disordered" evidence="1">
    <location>
        <begin position="446"/>
        <end position="487"/>
    </location>
</feature>
<dbReference type="GO" id="GO:0016874">
    <property type="term" value="F:ligase activity"/>
    <property type="evidence" value="ECO:0007669"/>
    <property type="project" value="UniProtKB-KW"/>
</dbReference>
<dbReference type="InterPro" id="IPR051533">
    <property type="entry name" value="WaaL-like"/>
</dbReference>
<dbReference type="PANTHER" id="PTHR37422:SF13">
    <property type="entry name" value="LIPOPOLYSACCHARIDE BIOSYNTHESIS PROTEIN PA4999-RELATED"/>
    <property type="match status" value="1"/>
</dbReference>
<feature type="transmembrane region" description="Helical" evidence="2">
    <location>
        <begin position="282"/>
        <end position="301"/>
    </location>
</feature>
<dbReference type="PANTHER" id="PTHR37422">
    <property type="entry name" value="TEICHURONIC ACID BIOSYNTHESIS PROTEIN TUAE"/>
    <property type="match status" value="1"/>
</dbReference>
<keyword evidence="4" id="KW-1185">Reference proteome</keyword>
<evidence type="ECO:0000256" key="2">
    <source>
        <dbReference type="SAM" id="Phobius"/>
    </source>
</evidence>
<keyword evidence="2" id="KW-1133">Transmembrane helix</keyword>
<keyword evidence="2" id="KW-0472">Membrane</keyword>
<evidence type="ECO:0000256" key="1">
    <source>
        <dbReference type="SAM" id="MobiDB-lite"/>
    </source>
</evidence>
<feature type="transmembrane region" description="Helical" evidence="2">
    <location>
        <begin position="247"/>
        <end position="276"/>
    </location>
</feature>
<evidence type="ECO:0000313" key="3">
    <source>
        <dbReference type="EMBL" id="WEX80999.1"/>
    </source>
</evidence>
<keyword evidence="3" id="KW-0436">Ligase</keyword>
<keyword evidence="2" id="KW-0812">Transmembrane</keyword>
<sequence length="487" mass="54879">MNEAAIRTVARSRTRRASGRVGRRSRLAEENGLTEKARLAWPVRLLLISLFMPWTWHFGPLALSPYRLVLLTMVVPCLFFWITGRTGRIRSADVTLLLYCLWCSISLLVNHGYEASLQPAGILFVETAGAYLIARYYIRNADNFRDMIRLLFLIVVILLPFAVLEAVTRRNVLLEFCSLILPVLPTTDNLPVLPTTDNALRWGLARVRSVVEHPILFGVVCGSIFALAHLVLGCGEKAGRRWFRTGIVGATAFLSLSAGPITALAAQALLLCWNWFLREYAYRWRLLLAMVSTMWGCISLVANRSVPNLYLSYFSFDESSAYFRILIWTFGTESVLNHPFFGVGLNSWDRPSWMPPSIDMFWLIHAVLYGIPAAILMLLTLLLPLLSIGLLKGLNDRLEQYRAGYVIAMTGFFLVGWTVHFWSATYVLFLFLLGSGLWLLDVNPTGRDSTDTRPSLPARRLKARPPPRNRPQAGGPDGMVTRIARSR</sequence>
<dbReference type="EMBL" id="CP120370">
    <property type="protein sequence ID" value="WEX80999.1"/>
    <property type="molecule type" value="Genomic_DNA"/>
</dbReference>
<evidence type="ECO:0000313" key="4">
    <source>
        <dbReference type="Proteomes" id="UP001235547"/>
    </source>
</evidence>
<name>A0ABY8CQQ9_9HYPH</name>
<feature type="transmembrane region" description="Helical" evidence="2">
    <location>
        <begin position="94"/>
        <end position="113"/>
    </location>
</feature>
<feature type="transmembrane region" description="Helical" evidence="2">
    <location>
        <begin position="215"/>
        <end position="235"/>
    </location>
</feature>
<dbReference type="Proteomes" id="UP001235547">
    <property type="component" value="Chromosome 2"/>
</dbReference>
<gene>
    <name evidence="3" type="ORF">PYH38_000331</name>
</gene>
<feature type="transmembrane region" description="Helical" evidence="2">
    <location>
        <begin position="39"/>
        <end position="58"/>
    </location>
</feature>
<feature type="transmembrane region" description="Helical" evidence="2">
    <location>
        <begin position="321"/>
        <end position="341"/>
    </location>
</feature>